<dbReference type="InterPro" id="IPR002156">
    <property type="entry name" value="RNaseH_domain"/>
</dbReference>
<dbReference type="Gene3D" id="3.30.420.10">
    <property type="entry name" value="Ribonuclease H-like superfamily/Ribonuclease H"/>
    <property type="match status" value="1"/>
</dbReference>
<protein>
    <recommendedName>
        <fullName evidence="2">RNase H type-1 domain-containing protein</fullName>
    </recommendedName>
</protein>
<evidence type="ECO:0000256" key="1">
    <source>
        <dbReference type="SAM" id="MobiDB-lite"/>
    </source>
</evidence>
<dbReference type="STRING" id="1316194.A0A1Q5UCW4"/>
<dbReference type="PANTHER" id="PTHR33481">
    <property type="entry name" value="REVERSE TRANSCRIPTASE"/>
    <property type="match status" value="1"/>
</dbReference>
<dbReference type="GO" id="GO:0004523">
    <property type="term" value="F:RNA-DNA hybrid ribonuclease activity"/>
    <property type="evidence" value="ECO:0007669"/>
    <property type="project" value="InterPro"/>
</dbReference>
<name>A0A1Q5UCW4_9EURO</name>
<keyword evidence="4" id="KW-1185">Reference proteome</keyword>
<evidence type="ECO:0000313" key="4">
    <source>
        <dbReference type="Proteomes" id="UP000186955"/>
    </source>
</evidence>
<feature type="region of interest" description="Disordered" evidence="1">
    <location>
        <begin position="456"/>
        <end position="477"/>
    </location>
</feature>
<dbReference type="InterPro" id="IPR036397">
    <property type="entry name" value="RNaseH_sf"/>
</dbReference>
<feature type="compositionally biased region" description="Polar residues" evidence="1">
    <location>
        <begin position="468"/>
        <end position="477"/>
    </location>
</feature>
<dbReference type="PROSITE" id="PS50879">
    <property type="entry name" value="RNASE_H_1"/>
    <property type="match status" value="1"/>
</dbReference>
<dbReference type="Proteomes" id="UP000186955">
    <property type="component" value="Unassembled WGS sequence"/>
</dbReference>
<dbReference type="GO" id="GO:0003676">
    <property type="term" value="F:nucleic acid binding"/>
    <property type="evidence" value="ECO:0007669"/>
    <property type="project" value="InterPro"/>
</dbReference>
<proteinExistence type="predicted"/>
<feature type="domain" description="RNase H type-1" evidence="2">
    <location>
        <begin position="323"/>
        <end position="469"/>
    </location>
</feature>
<dbReference type="PANTHER" id="PTHR33481:SF1">
    <property type="entry name" value="ENDONUCLEASE_EXONUCLEASE_PHOSPHATASE DOMAIN-CONTAINING PROTEIN-RELATED"/>
    <property type="match status" value="1"/>
</dbReference>
<evidence type="ECO:0000313" key="3">
    <source>
        <dbReference type="EMBL" id="OKP10312.1"/>
    </source>
</evidence>
<dbReference type="SUPFAM" id="SSF53098">
    <property type="entry name" value="Ribonuclease H-like"/>
    <property type="match status" value="1"/>
</dbReference>
<organism evidence="3 4">
    <name type="scientific">Penicillium subrubescens</name>
    <dbReference type="NCBI Taxonomy" id="1316194"/>
    <lineage>
        <taxon>Eukaryota</taxon>
        <taxon>Fungi</taxon>
        <taxon>Dikarya</taxon>
        <taxon>Ascomycota</taxon>
        <taxon>Pezizomycotina</taxon>
        <taxon>Eurotiomycetes</taxon>
        <taxon>Eurotiomycetidae</taxon>
        <taxon>Eurotiales</taxon>
        <taxon>Aspergillaceae</taxon>
        <taxon>Penicillium</taxon>
    </lineage>
</organism>
<dbReference type="EMBL" id="MNBE01000361">
    <property type="protein sequence ID" value="OKP10312.1"/>
    <property type="molecule type" value="Genomic_DNA"/>
</dbReference>
<comment type="caution">
    <text evidence="3">The sequence shown here is derived from an EMBL/GenBank/DDBJ whole genome shotgun (WGS) entry which is preliminary data.</text>
</comment>
<dbReference type="InterPro" id="IPR012337">
    <property type="entry name" value="RNaseH-like_sf"/>
</dbReference>
<accession>A0A1Q5UCW4</accession>
<evidence type="ECO:0000259" key="2">
    <source>
        <dbReference type="PROSITE" id="PS50879"/>
    </source>
</evidence>
<reference evidence="3 4" key="1">
    <citation type="submission" date="2016-10" db="EMBL/GenBank/DDBJ databases">
        <title>Genome sequence of the ascomycete fungus Penicillium subrubescens.</title>
        <authorList>
            <person name="De Vries R.P."/>
            <person name="Peng M."/>
            <person name="Dilokpimol A."/>
            <person name="Hilden K."/>
            <person name="Makela M.R."/>
            <person name="Grigoriev I."/>
            <person name="Riley R."/>
            <person name="Granchi Z."/>
        </authorList>
    </citation>
    <scope>NUCLEOTIDE SEQUENCE [LARGE SCALE GENOMIC DNA]</scope>
    <source>
        <strain evidence="3 4">CBS 132785</strain>
    </source>
</reference>
<dbReference type="OrthoDB" id="4357294at2759"/>
<dbReference type="AlphaFoldDB" id="A0A1Q5UCW4"/>
<sequence>MLFMLYIAPLFHMGKPEKRFGYADDGAILVISTSLVTNSKILSTSLQEAITWGNAEGIIFAPDKYELIHFSRHRAEQDPTQTPSVSAGSITVSEGTERPYLRWLGILFDKKLRFNWHVQEMTSRAATIATALRCLGNTVHGMKPHLLQQAILACVLRKAYFGAEIWWPGCDRPRSRPGSPPVSNRMNKHLKDLSTVILTGARAVLPVFCTTPTPALHRESGFYPPEIELDRIALAASTRLSRLDPDHPLQKRAKAIIQKGRPTSRLARRVLTLPRSEQVNPLTHPPWLEHEPREAALARVGATGGLTKEQAADNFRTHLKSIPESNIVIYSDGSKQVNGQTGGGFVGFIAGCQVVRGSFPLGRNKEVFDAEAIAALLGLKAAIKHLGPYAASNIWICLDNLEVAIRLLSSTTGSSQEVFKEFRTVAATWTSCQIRPFTENGPIRIRWVPGHANIPGNEAADQAAKEGANQTLAPPHL</sequence>
<gene>
    <name evidence="3" type="ORF">PENSUB_4268</name>
</gene>
<dbReference type="CDD" id="cd09276">
    <property type="entry name" value="Rnase_HI_RT_non_LTR"/>
    <property type="match status" value="1"/>
</dbReference>
<dbReference type="Pfam" id="PF00075">
    <property type="entry name" value="RNase_H"/>
    <property type="match status" value="1"/>
</dbReference>